<dbReference type="GO" id="GO:0010494">
    <property type="term" value="C:cytoplasmic stress granule"/>
    <property type="evidence" value="ECO:0007669"/>
    <property type="project" value="TreeGrafter"/>
</dbReference>
<evidence type="ECO:0000313" key="6">
    <source>
        <dbReference type="EMBL" id="KAK8869575.1"/>
    </source>
</evidence>
<feature type="domain" description="RRM" evidence="5">
    <location>
        <begin position="265"/>
        <end position="338"/>
    </location>
</feature>
<feature type="region of interest" description="Disordered" evidence="4">
    <location>
        <begin position="728"/>
        <end position="751"/>
    </location>
</feature>
<dbReference type="SMART" id="SM00360">
    <property type="entry name" value="RRM"/>
    <property type="match status" value="4"/>
</dbReference>
<dbReference type="Pfam" id="PF00076">
    <property type="entry name" value="RRM_1"/>
    <property type="match status" value="2"/>
</dbReference>
<dbReference type="SUPFAM" id="SSF54928">
    <property type="entry name" value="RNA-binding domain, RBD"/>
    <property type="match status" value="2"/>
</dbReference>
<protein>
    <recommendedName>
        <fullName evidence="5">RRM domain-containing protein</fullName>
    </recommendedName>
</protein>
<keyword evidence="2 3" id="KW-0694">RNA-binding</keyword>
<feature type="compositionally biased region" description="Basic and acidic residues" evidence="4">
    <location>
        <begin position="696"/>
        <end position="706"/>
    </location>
</feature>
<feature type="region of interest" description="Disordered" evidence="4">
    <location>
        <begin position="1"/>
        <end position="49"/>
    </location>
</feature>
<evidence type="ECO:0000256" key="2">
    <source>
        <dbReference type="ARBA" id="ARBA00022884"/>
    </source>
</evidence>
<feature type="compositionally biased region" description="Polar residues" evidence="4">
    <location>
        <begin position="21"/>
        <end position="49"/>
    </location>
</feature>
<keyword evidence="7" id="KW-1185">Reference proteome</keyword>
<dbReference type="EMBL" id="JBCAWK010000001">
    <property type="protein sequence ID" value="KAK8869575.1"/>
    <property type="molecule type" value="Genomic_DNA"/>
</dbReference>
<dbReference type="GO" id="GO:0003729">
    <property type="term" value="F:mRNA binding"/>
    <property type="evidence" value="ECO:0007669"/>
    <property type="project" value="UniProtKB-ARBA"/>
</dbReference>
<dbReference type="PANTHER" id="PTHR14089:SF8">
    <property type="entry name" value="RNA-BINDING PROTEIN MRN1"/>
    <property type="match status" value="1"/>
</dbReference>
<dbReference type="FunFam" id="3.30.70.330:FF:000120">
    <property type="entry name" value="Negative regulator of differentiation 1"/>
    <property type="match status" value="1"/>
</dbReference>
<feature type="domain" description="RRM" evidence="5">
    <location>
        <begin position="604"/>
        <end position="677"/>
    </location>
</feature>
<accession>A0AAW0Z5X4</accession>
<dbReference type="AlphaFoldDB" id="A0AAW0Z5X4"/>
<dbReference type="InterPro" id="IPR012677">
    <property type="entry name" value="Nucleotide-bd_a/b_plait_sf"/>
</dbReference>
<dbReference type="InterPro" id="IPR035979">
    <property type="entry name" value="RBD_domain_sf"/>
</dbReference>
<dbReference type="FunFam" id="3.30.70.330:FF:000400">
    <property type="entry name" value="Negative regulator of differentiation 1"/>
    <property type="match status" value="1"/>
</dbReference>
<dbReference type="KEGG" id="kne:92177402"/>
<feature type="region of interest" description="Disordered" evidence="4">
    <location>
        <begin position="676"/>
        <end position="711"/>
    </location>
</feature>
<feature type="domain" description="RRM" evidence="5">
    <location>
        <begin position="356"/>
        <end position="437"/>
    </location>
</feature>
<dbReference type="Proteomes" id="UP001388673">
    <property type="component" value="Unassembled WGS sequence"/>
</dbReference>
<dbReference type="GeneID" id="92177402"/>
<organism evidence="6 7">
    <name type="scientific">Kwoniella newhampshirensis</name>
    <dbReference type="NCBI Taxonomy" id="1651941"/>
    <lineage>
        <taxon>Eukaryota</taxon>
        <taxon>Fungi</taxon>
        <taxon>Dikarya</taxon>
        <taxon>Basidiomycota</taxon>
        <taxon>Agaricomycotina</taxon>
        <taxon>Tremellomycetes</taxon>
        <taxon>Tremellales</taxon>
        <taxon>Cryptococcaceae</taxon>
        <taxon>Kwoniella</taxon>
    </lineage>
</organism>
<evidence type="ECO:0000256" key="4">
    <source>
        <dbReference type="SAM" id="MobiDB-lite"/>
    </source>
</evidence>
<feature type="domain" description="RRM" evidence="5">
    <location>
        <begin position="513"/>
        <end position="586"/>
    </location>
</feature>
<evidence type="ECO:0000313" key="7">
    <source>
        <dbReference type="Proteomes" id="UP001388673"/>
    </source>
</evidence>
<dbReference type="PROSITE" id="PS50102">
    <property type="entry name" value="RRM"/>
    <property type="match status" value="4"/>
</dbReference>
<sequence>MDSIPLDSRSQQQQHHHHTGLDTSSAFSSHDGNNSVLGTPGNNDPRSLLSNPSMFLPNLSTFSPTYSQFLSSSFGSSLDGLDPDIMKRPLDTSSLPVNPMNGMQPQIDSTANFDSFPPKKARYDASQPPHATPGPGAIGSNKPFTPAPHFNGNSGFNGHNGTPLNLGGLLGQTPNQTPGMGQPGSAAGNAMNIPASPFGGMMNGLNGVMGMGGFGMPTFPFNMGLQNYPGSPIMSPSMNPNTMTGNYGPAAAAAAAAAAGNHTGRTVYVGNLPAEASVDELLNLVRFGPIENVRLLPEKSCVFISFLDGSTAAAFHADASVKKLALHGQELKIGWGKPSVVHPTVQAAVANAQATRNVFVGNLDPETNEQDLRNDLSKFGPIDQVKIVRDKNIGFIHFLSIGTAMKVVASLAGEPGWEGKRVNYGKDRCAYVPKAQQDAVRQAQNQAMTAVVSQHSHQMPGTPFTPFSPLTTGFSNFGTPGSGFGSPLFPGAGFGGANGGFMDTNAANQVGNRTVYLGNIHPDTTLEELCNNIRGGMLQQIRFFQDKHIAFVTFVDPASAMQFYQTANGTNLTINSRRLKIGLGKHSGPLPPTLLQAIQAGASRNVYIGAVADFNLFTEEKLRQDFGEYGDIDMINFLKEKGAAFVNFTSITSAQKALEGIKLKPEYTTLRISFGKDRCANPPRAQHQTPGGRPHPQRENSHHTPKDVNAANAVAAAVIQSADVELLDEPDFPIGDDGYLREELTDVPSYE</sequence>
<dbReference type="FunFam" id="3.30.70.330:FF:000130">
    <property type="entry name" value="Differentiation 1 negative regulator"/>
    <property type="match status" value="1"/>
</dbReference>
<evidence type="ECO:0000256" key="1">
    <source>
        <dbReference type="ARBA" id="ARBA00022737"/>
    </source>
</evidence>
<reference evidence="6 7" key="1">
    <citation type="journal article" date="2024" name="bioRxiv">
        <title>Comparative genomics of Cryptococcus and Kwoniella reveals pathogenesis evolution and contrasting karyotype dynamics via intercentromeric recombination or chromosome fusion.</title>
        <authorList>
            <person name="Coelho M.A."/>
            <person name="David-Palma M."/>
            <person name="Shea T."/>
            <person name="Bowers K."/>
            <person name="McGinley-Smith S."/>
            <person name="Mohammad A.W."/>
            <person name="Gnirke A."/>
            <person name="Yurkov A.M."/>
            <person name="Nowrousian M."/>
            <person name="Sun S."/>
            <person name="Cuomo C.A."/>
            <person name="Heitman J."/>
        </authorList>
    </citation>
    <scope>NUCLEOTIDE SEQUENCE [LARGE SCALE GENOMIC DNA]</scope>
    <source>
        <strain evidence="6 7">CBS 13917</strain>
    </source>
</reference>
<evidence type="ECO:0000256" key="3">
    <source>
        <dbReference type="PROSITE-ProRule" id="PRU00176"/>
    </source>
</evidence>
<keyword evidence="1" id="KW-0677">Repeat</keyword>
<dbReference type="InterPro" id="IPR000504">
    <property type="entry name" value="RRM_dom"/>
</dbReference>
<proteinExistence type="predicted"/>
<name>A0AAW0Z5X4_9TREE</name>
<dbReference type="GO" id="GO:0010468">
    <property type="term" value="P:regulation of gene expression"/>
    <property type="evidence" value="ECO:0007669"/>
    <property type="project" value="UniProtKB-ARBA"/>
</dbReference>
<comment type="caution">
    <text evidence="6">The sequence shown here is derived from an EMBL/GenBank/DDBJ whole genome shotgun (WGS) entry which is preliminary data.</text>
</comment>
<dbReference type="Gene3D" id="3.30.70.330">
    <property type="match status" value="4"/>
</dbReference>
<gene>
    <name evidence="6" type="ORF">IAR55_000142</name>
</gene>
<dbReference type="RefSeq" id="XP_066805821.1">
    <property type="nucleotide sequence ID" value="XM_066943279.1"/>
</dbReference>
<dbReference type="PANTHER" id="PTHR14089">
    <property type="entry name" value="PRE-MRNA-SPLICING FACTOR RBM22"/>
    <property type="match status" value="1"/>
</dbReference>
<evidence type="ECO:0000259" key="5">
    <source>
        <dbReference type="PROSITE" id="PS50102"/>
    </source>
</evidence>
<dbReference type="InterPro" id="IPR039171">
    <property type="entry name" value="Cwc2/Slt11"/>
</dbReference>